<dbReference type="PANTHER" id="PTHR47197">
    <property type="entry name" value="PROTEIN NIRF"/>
    <property type="match status" value="1"/>
</dbReference>
<accession>A0A432V7U2</accession>
<feature type="signal peptide" evidence="2">
    <location>
        <begin position="1"/>
        <end position="21"/>
    </location>
</feature>
<proteinExistence type="predicted"/>
<name>A0A432V7U2_9HYPH</name>
<organism evidence="3 4">
    <name type="scientific">Borborobacter arsenicus</name>
    <dbReference type="NCBI Taxonomy" id="1851146"/>
    <lineage>
        <taxon>Bacteria</taxon>
        <taxon>Pseudomonadati</taxon>
        <taxon>Pseudomonadota</taxon>
        <taxon>Alphaproteobacteria</taxon>
        <taxon>Hyphomicrobiales</taxon>
        <taxon>Phyllobacteriaceae</taxon>
        <taxon>Borborobacter</taxon>
    </lineage>
</organism>
<keyword evidence="4" id="KW-1185">Reference proteome</keyword>
<sequence>MGLRLIIAACALALSLGTALAQVAFDAPDANFQGRVRAGAAEQGQPVYSGSDVKISGQNFKPGQTITILRGAQTLGDGAVTTDQEGKFEAKFKLPDDSVVGTHPLVLTTSAPYHAEIVDLKVSPRVPLSGAEKFDVQANKLVPGLYQSAYSAKSNALFVTSSSGRPPAIKDSALLKVNPDTLAIEAKATPAAAPARKDGEEGGVFAVYGVGVDNASGTVWVTNTRQNTVAVYKQSDLSLVKQFDPGTVKHARDVAIDEKNGKAYVSSTGTPRVAVLDAKSLSFIKYIEIDSTQRGEDFSVGSLQFDATSGKLYAVSLSTGEAAIIDVASDSVEKVFKVEGARTAIGVAYDAQTNRIFVAGQGSDNLLIVDAESGKTLSNVAVGAGALNVTFDPVERLAYVSSRDAGTVTVVDPEGNIVANLENAPLANHVVSDGKGTVYAVNKSRSADDPQGDRVSKIVAKK</sequence>
<protein>
    <submittedName>
        <fullName evidence="3">YncE family protein</fullName>
    </submittedName>
</protein>
<feature type="compositionally biased region" description="Basic and acidic residues" evidence="1">
    <location>
        <begin position="445"/>
        <end position="456"/>
    </location>
</feature>
<gene>
    <name evidence="3" type="ORF">EET67_08955</name>
</gene>
<reference evidence="3 4" key="1">
    <citation type="submission" date="2018-11" db="EMBL/GenBank/DDBJ databases">
        <title>Pseudaminobacter arsenicus sp. nov., an arsenic-resistant bacterium isolated from arsenic-rich aquifers.</title>
        <authorList>
            <person name="Mu Y."/>
        </authorList>
    </citation>
    <scope>NUCLEOTIDE SEQUENCE [LARGE SCALE GENOMIC DNA]</scope>
    <source>
        <strain evidence="3 4">CB3</strain>
    </source>
</reference>
<dbReference type="RefSeq" id="WP_128626606.1">
    <property type="nucleotide sequence ID" value="NZ_RKST01000007.1"/>
</dbReference>
<evidence type="ECO:0000313" key="3">
    <source>
        <dbReference type="EMBL" id="RUM98226.1"/>
    </source>
</evidence>
<dbReference type="InterPro" id="IPR011048">
    <property type="entry name" value="Haem_d1_sf"/>
</dbReference>
<comment type="caution">
    <text evidence="3">The sequence shown here is derived from an EMBL/GenBank/DDBJ whole genome shotgun (WGS) entry which is preliminary data.</text>
</comment>
<dbReference type="InterPro" id="IPR051200">
    <property type="entry name" value="Host-pathogen_enzymatic-act"/>
</dbReference>
<evidence type="ECO:0000256" key="2">
    <source>
        <dbReference type="SAM" id="SignalP"/>
    </source>
</evidence>
<evidence type="ECO:0000313" key="4">
    <source>
        <dbReference type="Proteomes" id="UP000281647"/>
    </source>
</evidence>
<dbReference type="PANTHER" id="PTHR47197:SF3">
    <property type="entry name" value="DIHYDRO-HEME D1 DEHYDROGENASE"/>
    <property type="match status" value="1"/>
</dbReference>
<keyword evidence="2" id="KW-0732">Signal</keyword>
<dbReference type="EMBL" id="RKST01000007">
    <property type="protein sequence ID" value="RUM98226.1"/>
    <property type="molecule type" value="Genomic_DNA"/>
</dbReference>
<dbReference type="Proteomes" id="UP000281647">
    <property type="component" value="Unassembled WGS sequence"/>
</dbReference>
<feature type="chain" id="PRO_5019578019" evidence="2">
    <location>
        <begin position="22"/>
        <end position="462"/>
    </location>
</feature>
<dbReference type="AlphaFoldDB" id="A0A432V7U2"/>
<dbReference type="SUPFAM" id="SSF51004">
    <property type="entry name" value="C-terminal (heme d1) domain of cytochrome cd1-nitrite reductase"/>
    <property type="match status" value="1"/>
</dbReference>
<evidence type="ECO:0000256" key="1">
    <source>
        <dbReference type="SAM" id="MobiDB-lite"/>
    </source>
</evidence>
<dbReference type="OrthoDB" id="145213at2"/>
<feature type="region of interest" description="Disordered" evidence="1">
    <location>
        <begin position="443"/>
        <end position="462"/>
    </location>
</feature>
<dbReference type="Gene3D" id="2.130.10.10">
    <property type="entry name" value="YVTN repeat-like/Quinoprotein amine dehydrogenase"/>
    <property type="match status" value="1"/>
</dbReference>
<dbReference type="InterPro" id="IPR015943">
    <property type="entry name" value="WD40/YVTN_repeat-like_dom_sf"/>
</dbReference>